<dbReference type="SUPFAM" id="SSF54768">
    <property type="entry name" value="dsRNA-binding domain-like"/>
    <property type="match status" value="1"/>
</dbReference>
<evidence type="ECO:0000256" key="2">
    <source>
        <dbReference type="ARBA" id="ARBA00022763"/>
    </source>
</evidence>
<evidence type="ECO:0000256" key="6">
    <source>
        <dbReference type="SAM" id="MobiDB-lite"/>
    </source>
</evidence>
<reference evidence="7 8" key="1">
    <citation type="submission" date="2015-07" db="EMBL/GenBank/DDBJ databases">
        <title>Comparative genomics of the Sigatoka disease complex on banana suggests a link between parallel evolutionary changes in Pseudocercospora fijiensis and Pseudocercospora eumusae and increased virulence on the banana host.</title>
        <authorList>
            <person name="Chang T.-C."/>
            <person name="Salvucci A."/>
            <person name="Crous P.W."/>
            <person name="Stergiopoulos I."/>
        </authorList>
    </citation>
    <scope>NUCLEOTIDE SEQUENCE [LARGE SCALE GENOMIC DNA]</scope>
    <source>
        <strain evidence="7 8">CBS 116634</strain>
    </source>
</reference>
<evidence type="ECO:0000256" key="5">
    <source>
        <dbReference type="ARBA" id="ARBA00077224"/>
    </source>
</evidence>
<dbReference type="Pfam" id="PF04098">
    <property type="entry name" value="Rad52_Rad22"/>
    <property type="match status" value="1"/>
</dbReference>
<evidence type="ECO:0000313" key="8">
    <source>
        <dbReference type="Proteomes" id="UP000073492"/>
    </source>
</evidence>
<dbReference type="STRING" id="113226.A0A139I5U3"/>
<dbReference type="GO" id="GO:0003697">
    <property type="term" value="F:single-stranded DNA binding"/>
    <property type="evidence" value="ECO:0007669"/>
    <property type="project" value="UniProtKB-ARBA"/>
</dbReference>
<feature type="compositionally biased region" description="Polar residues" evidence="6">
    <location>
        <begin position="338"/>
        <end position="354"/>
    </location>
</feature>
<dbReference type="InterPro" id="IPR007232">
    <property type="entry name" value="Rad52_Rad59_Rad22"/>
</dbReference>
<feature type="compositionally biased region" description="Polar residues" evidence="6">
    <location>
        <begin position="276"/>
        <end position="292"/>
    </location>
</feature>
<feature type="region of interest" description="Disordered" evidence="6">
    <location>
        <begin position="419"/>
        <end position="438"/>
    </location>
</feature>
<comment type="similarity">
    <text evidence="1">Belongs to the RAD52 family.</text>
</comment>
<keyword evidence="8" id="KW-1185">Reference proteome</keyword>
<evidence type="ECO:0000313" key="7">
    <source>
        <dbReference type="EMBL" id="KXT10123.1"/>
    </source>
</evidence>
<dbReference type="InterPro" id="IPR041247">
    <property type="entry name" value="Rad52_fam"/>
</dbReference>
<dbReference type="AlphaFoldDB" id="A0A139I5U3"/>
<evidence type="ECO:0000256" key="1">
    <source>
        <dbReference type="ARBA" id="ARBA00006638"/>
    </source>
</evidence>
<accession>A0A139I5U3</accession>
<dbReference type="InterPro" id="IPR004585">
    <property type="entry name" value="DNA_recomb/repair_Rad52"/>
</dbReference>
<keyword evidence="2" id="KW-0227">DNA damage</keyword>
<keyword evidence="4" id="KW-0234">DNA repair</keyword>
<feature type="compositionally biased region" description="Low complexity" evidence="6">
    <location>
        <begin position="361"/>
        <end position="390"/>
    </location>
</feature>
<gene>
    <name evidence="7" type="ORF">AC579_513</name>
</gene>
<feature type="compositionally biased region" description="Acidic residues" evidence="6">
    <location>
        <begin position="234"/>
        <end position="247"/>
    </location>
</feature>
<dbReference type="InterPro" id="IPR042525">
    <property type="entry name" value="Rad52_Rad59_Rad22_sf"/>
</dbReference>
<protein>
    <recommendedName>
        <fullName evidence="5">RAD52 homolog</fullName>
    </recommendedName>
</protein>
<keyword evidence="3" id="KW-0233">DNA recombination</keyword>
<dbReference type="GO" id="GO:0045002">
    <property type="term" value="P:double-strand break repair via single-strand annealing"/>
    <property type="evidence" value="ECO:0007669"/>
    <property type="project" value="InterPro"/>
</dbReference>
<dbReference type="Proteomes" id="UP000073492">
    <property type="component" value="Unassembled WGS sequence"/>
</dbReference>
<name>A0A139I5U3_9PEZI</name>
<dbReference type="OrthoDB" id="206565at2759"/>
<dbReference type="PANTHER" id="PTHR12132:SF1">
    <property type="entry name" value="DNA REPAIR PROTEIN RAD52 HOMOLOG"/>
    <property type="match status" value="1"/>
</dbReference>
<organism evidence="7 8">
    <name type="scientific">Pseudocercospora musae</name>
    <dbReference type="NCBI Taxonomy" id="113226"/>
    <lineage>
        <taxon>Eukaryota</taxon>
        <taxon>Fungi</taxon>
        <taxon>Dikarya</taxon>
        <taxon>Ascomycota</taxon>
        <taxon>Pezizomycotina</taxon>
        <taxon>Dothideomycetes</taxon>
        <taxon>Dothideomycetidae</taxon>
        <taxon>Mycosphaerellales</taxon>
        <taxon>Mycosphaerellaceae</taxon>
        <taxon>Pseudocercospora</taxon>
    </lineage>
</organism>
<comment type="caution">
    <text evidence="7">The sequence shown here is derived from an EMBL/GenBank/DDBJ whole genome shotgun (WGS) entry which is preliminary data.</text>
</comment>
<feature type="region of interest" description="Disordered" evidence="6">
    <location>
        <begin position="268"/>
        <end position="407"/>
    </location>
</feature>
<dbReference type="GO" id="GO:0000730">
    <property type="term" value="P:DNA recombinase assembly"/>
    <property type="evidence" value="ECO:0007669"/>
    <property type="project" value="InterPro"/>
</dbReference>
<proteinExistence type="inferred from homology"/>
<evidence type="ECO:0000256" key="4">
    <source>
        <dbReference type="ARBA" id="ARBA00023204"/>
    </source>
</evidence>
<dbReference type="EMBL" id="LFZO01000284">
    <property type="protein sequence ID" value="KXT10123.1"/>
    <property type="molecule type" value="Genomic_DNA"/>
</dbReference>
<dbReference type="GO" id="GO:0006312">
    <property type="term" value="P:mitotic recombination"/>
    <property type="evidence" value="ECO:0007669"/>
    <property type="project" value="TreeGrafter"/>
</dbReference>
<feature type="compositionally biased region" description="Basic and acidic residues" evidence="6">
    <location>
        <begin position="185"/>
        <end position="202"/>
    </location>
</feature>
<dbReference type="GO" id="GO:0005634">
    <property type="term" value="C:nucleus"/>
    <property type="evidence" value="ECO:0007669"/>
    <property type="project" value="InterPro"/>
</dbReference>
<dbReference type="FunFam" id="3.30.390.80:FF:000001">
    <property type="entry name" value="DNA repair protein RAD52 homolog"/>
    <property type="match status" value="1"/>
</dbReference>
<sequence>MPAPGDQYRENAHTLNPFLPAQPHVSEYTAAEIATLQSRLEKQLGPEYISTRPGNGGGKVHYLAADKVISLANEVFGFNGWSSEIRNVTVDFVEEHPQTGRINIGLSAVMRVTLKDGTFHEDIGYGHCENTKGKAAAFEKAKKEAATDSMKRALRSFGNVLGNCLYDKDYLGRVTKVKVAPSKWDEEKLHRHPDFAPIKREPPQTQDVAPGQRPGNAIPRNASVQSMRSVGSGEFEDDFDGNEFDETDFNHPDEVRLDDSVISNGAQVPAQRAINGPQSNAQRQSMPRTHSMPQMRPPNMPQLAPMQNAQAPQRPQMAPQAPMAAAQPSNKMLPPQTPGNQARPQQPQMSNVQGQAHGDGIRSNSSSGSTVGSPAPQAQQRQSNGQAQNSDQAPAQPPSGAPVGFVSGRAADGARVGAPAAFNPHAESPSIRRTQGIDPRVSAPIKRTQLGNQTTAISPAPLPNAAGSFQAGPAPPPHGLPRPGAANYVNPQADMTRRIGMPQQGRPGFQGANNYRPPTAVKRPAMADVTNTHMNQMDGTGDPKKPKLDGVATTTAGGEAGVADQAPMT</sequence>
<feature type="compositionally biased region" description="Low complexity" evidence="6">
    <location>
        <begin position="304"/>
        <end position="328"/>
    </location>
</feature>
<feature type="region of interest" description="Disordered" evidence="6">
    <location>
        <begin position="185"/>
        <end position="254"/>
    </location>
</feature>
<dbReference type="PANTHER" id="PTHR12132">
    <property type="entry name" value="DNA REPAIR AND RECOMBINATION PROTEIN RAD52, RAD59"/>
    <property type="match status" value="1"/>
</dbReference>
<dbReference type="NCBIfam" id="TIGR00607">
    <property type="entry name" value="rad52"/>
    <property type="match status" value="1"/>
</dbReference>
<dbReference type="Gene3D" id="3.30.390.80">
    <property type="entry name" value="DNA repair protein Rad52/59/22"/>
    <property type="match status" value="1"/>
</dbReference>
<feature type="compositionally biased region" description="Low complexity" evidence="6">
    <location>
        <begin position="550"/>
        <end position="563"/>
    </location>
</feature>
<evidence type="ECO:0000256" key="3">
    <source>
        <dbReference type="ARBA" id="ARBA00023172"/>
    </source>
</evidence>
<feature type="region of interest" description="Disordered" evidence="6">
    <location>
        <begin position="532"/>
        <end position="569"/>
    </location>
</feature>